<dbReference type="GO" id="GO:0016020">
    <property type="term" value="C:membrane"/>
    <property type="evidence" value="ECO:0007669"/>
    <property type="project" value="InterPro"/>
</dbReference>
<dbReference type="SUPFAM" id="SSF55874">
    <property type="entry name" value="ATPase domain of HSP90 chaperone/DNA topoisomerase II/histidine kinase"/>
    <property type="match status" value="1"/>
</dbReference>
<dbReference type="InterPro" id="IPR050482">
    <property type="entry name" value="Sensor_HK_TwoCompSys"/>
</dbReference>
<feature type="transmembrane region" description="Helical" evidence="9">
    <location>
        <begin position="126"/>
        <end position="152"/>
    </location>
</feature>
<dbReference type="Pfam" id="PF13796">
    <property type="entry name" value="Sensor"/>
    <property type="match status" value="1"/>
</dbReference>
<evidence type="ECO:0000256" key="2">
    <source>
        <dbReference type="ARBA" id="ARBA00012438"/>
    </source>
</evidence>
<evidence type="ECO:0000259" key="10">
    <source>
        <dbReference type="SMART" id="SM00387"/>
    </source>
</evidence>
<name>A0A941ERF4_9ACTN</name>
<evidence type="ECO:0000313" key="11">
    <source>
        <dbReference type="EMBL" id="MBR7835793.1"/>
    </source>
</evidence>
<keyword evidence="12" id="KW-1185">Reference proteome</keyword>
<keyword evidence="9" id="KW-1133">Transmembrane helix</keyword>
<dbReference type="InterPro" id="IPR036890">
    <property type="entry name" value="HATPase_C_sf"/>
</dbReference>
<comment type="caution">
    <text evidence="11">The sequence shown here is derived from an EMBL/GenBank/DDBJ whole genome shotgun (WGS) entry which is preliminary data.</text>
</comment>
<evidence type="ECO:0000256" key="3">
    <source>
        <dbReference type="ARBA" id="ARBA00022553"/>
    </source>
</evidence>
<feature type="transmembrane region" description="Helical" evidence="9">
    <location>
        <begin position="21"/>
        <end position="40"/>
    </location>
</feature>
<dbReference type="SMART" id="SM00387">
    <property type="entry name" value="HATPase_c"/>
    <property type="match status" value="1"/>
</dbReference>
<evidence type="ECO:0000256" key="6">
    <source>
        <dbReference type="ARBA" id="ARBA00022777"/>
    </source>
</evidence>
<organism evidence="11 12">
    <name type="scientific">Actinospica durhamensis</name>
    <dbReference type="NCBI Taxonomy" id="1508375"/>
    <lineage>
        <taxon>Bacteria</taxon>
        <taxon>Bacillati</taxon>
        <taxon>Actinomycetota</taxon>
        <taxon>Actinomycetes</taxon>
        <taxon>Catenulisporales</taxon>
        <taxon>Actinospicaceae</taxon>
        <taxon>Actinospica</taxon>
    </lineage>
</organism>
<dbReference type="CDD" id="cd16917">
    <property type="entry name" value="HATPase_UhpB-NarQ-NarX-like"/>
    <property type="match status" value="1"/>
</dbReference>
<dbReference type="AlphaFoldDB" id="A0A941ERF4"/>
<evidence type="ECO:0000313" key="12">
    <source>
        <dbReference type="Proteomes" id="UP000675781"/>
    </source>
</evidence>
<evidence type="ECO:0000256" key="7">
    <source>
        <dbReference type="ARBA" id="ARBA00022840"/>
    </source>
</evidence>
<evidence type="ECO:0000256" key="1">
    <source>
        <dbReference type="ARBA" id="ARBA00000085"/>
    </source>
</evidence>
<sequence>PEPRLPRASRASFPRTPFTSRTWAECLYGLIGLPLGVLGFSLSVTFIALGAGLLVTVIGVFVFGFAVVLGRWLGALNRGLLNSLLQERIKPPARFRSRRRGFFGWALARLGDPVGWRGLAYEIVRFPLSVATFVVTVVFWSITLAGLTYWAWRRFLPEQLGPDGRMHRGASLWNTQTTAYFLDTTPRILMTVGVGVVMLWFAPWIVRGFVLMDRALGRALLGPVSVSQRVRDLEASRTDAVSVSNEQLRRIERDLHDGTQARLVALAMNLGQAKEDLASGDPEAAERAKTLIEGAHQQTKETLTELRDLARGIHPPVLDNGLEAALASLAARSPIRVTLAVELGRRPSPVAEAICYFAVAELVTNAIKHSAASGISVRIRQRGDELVFAVTDNGRGGALPGAGSGLAGVERRLRTVDGTLEIDSPIGGPTTVTGVLPIEA</sequence>
<dbReference type="Pfam" id="PF07730">
    <property type="entry name" value="HisKA_3"/>
    <property type="match status" value="1"/>
</dbReference>
<reference evidence="11" key="1">
    <citation type="submission" date="2021-04" db="EMBL/GenBank/DDBJ databases">
        <title>Genome based classification of Actinospica acidithermotolerans sp. nov., an actinobacterium isolated from an Indonesian hot spring.</title>
        <authorList>
            <person name="Kusuma A.B."/>
            <person name="Putra K.E."/>
            <person name="Nafisah S."/>
            <person name="Loh J."/>
            <person name="Nouioui I."/>
            <person name="Goodfellow M."/>
        </authorList>
    </citation>
    <scope>NUCLEOTIDE SEQUENCE</scope>
    <source>
        <strain evidence="11">CSCA 57</strain>
    </source>
</reference>
<keyword evidence="9" id="KW-0812">Transmembrane</keyword>
<dbReference type="GO" id="GO:0005524">
    <property type="term" value="F:ATP binding"/>
    <property type="evidence" value="ECO:0007669"/>
    <property type="project" value="UniProtKB-KW"/>
</dbReference>
<keyword evidence="3" id="KW-0597">Phosphoprotein</keyword>
<keyword evidence="6" id="KW-0418">Kinase</keyword>
<keyword evidence="8" id="KW-0902">Two-component regulatory system</keyword>
<dbReference type="PANTHER" id="PTHR24421">
    <property type="entry name" value="NITRATE/NITRITE SENSOR PROTEIN NARX-RELATED"/>
    <property type="match status" value="1"/>
</dbReference>
<evidence type="ECO:0000256" key="9">
    <source>
        <dbReference type="SAM" id="Phobius"/>
    </source>
</evidence>
<dbReference type="Proteomes" id="UP000675781">
    <property type="component" value="Unassembled WGS sequence"/>
</dbReference>
<proteinExistence type="predicted"/>
<evidence type="ECO:0000256" key="4">
    <source>
        <dbReference type="ARBA" id="ARBA00022679"/>
    </source>
</evidence>
<keyword evidence="4" id="KW-0808">Transferase</keyword>
<dbReference type="GO" id="GO:0000155">
    <property type="term" value="F:phosphorelay sensor kinase activity"/>
    <property type="evidence" value="ECO:0007669"/>
    <property type="project" value="InterPro"/>
</dbReference>
<keyword evidence="5" id="KW-0547">Nucleotide-binding</keyword>
<dbReference type="PANTHER" id="PTHR24421:SF10">
    <property type="entry name" value="NITRATE_NITRITE SENSOR PROTEIN NARQ"/>
    <property type="match status" value="1"/>
</dbReference>
<feature type="domain" description="Histidine kinase/HSP90-like ATPase" evidence="10">
    <location>
        <begin position="350"/>
        <end position="440"/>
    </location>
</feature>
<keyword evidence="9" id="KW-0472">Membrane</keyword>
<dbReference type="InterPro" id="IPR011712">
    <property type="entry name" value="Sig_transdc_His_kin_sub3_dim/P"/>
</dbReference>
<dbReference type="Gene3D" id="3.30.565.10">
    <property type="entry name" value="Histidine kinase-like ATPase, C-terminal domain"/>
    <property type="match status" value="1"/>
</dbReference>
<comment type="catalytic activity">
    <reaction evidence="1">
        <text>ATP + protein L-histidine = ADP + protein N-phospho-L-histidine.</text>
        <dbReference type="EC" id="2.7.13.3"/>
    </reaction>
</comment>
<feature type="transmembrane region" description="Helical" evidence="9">
    <location>
        <begin position="188"/>
        <end position="210"/>
    </location>
</feature>
<keyword evidence="7" id="KW-0067">ATP-binding</keyword>
<dbReference type="InterPro" id="IPR025828">
    <property type="entry name" value="Put_sensor_dom"/>
</dbReference>
<dbReference type="EMBL" id="JAGSOG010000110">
    <property type="protein sequence ID" value="MBR7835793.1"/>
    <property type="molecule type" value="Genomic_DNA"/>
</dbReference>
<dbReference type="GO" id="GO:0046983">
    <property type="term" value="F:protein dimerization activity"/>
    <property type="evidence" value="ECO:0007669"/>
    <property type="project" value="InterPro"/>
</dbReference>
<gene>
    <name evidence="11" type="ORF">KDL01_21145</name>
</gene>
<accession>A0A941ERF4</accession>
<dbReference type="EC" id="2.7.13.3" evidence="2"/>
<feature type="non-terminal residue" evidence="11">
    <location>
        <position position="1"/>
    </location>
</feature>
<dbReference type="Gene3D" id="1.20.5.1930">
    <property type="match status" value="1"/>
</dbReference>
<protein>
    <recommendedName>
        <fullName evidence="2">histidine kinase</fullName>
        <ecNumber evidence="2">2.7.13.3</ecNumber>
    </recommendedName>
</protein>
<feature type="transmembrane region" description="Helical" evidence="9">
    <location>
        <begin position="46"/>
        <end position="69"/>
    </location>
</feature>
<dbReference type="InterPro" id="IPR003594">
    <property type="entry name" value="HATPase_dom"/>
</dbReference>
<evidence type="ECO:0000256" key="8">
    <source>
        <dbReference type="ARBA" id="ARBA00023012"/>
    </source>
</evidence>
<dbReference type="RefSeq" id="WP_212530285.1">
    <property type="nucleotide sequence ID" value="NZ_JAGSOG010000110.1"/>
</dbReference>
<dbReference type="Pfam" id="PF02518">
    <property type="entry name" value="HATPase_c"/>
    <property type="match status" value="1"/>
</dbReference>
<evidence type="ECO:0000256" key="5">
    <source>
        <dbReference type="ARBA" id="ARBA00022741"/>
    </source>
</evidence>